<reference evidence="1" key="1">
    <citation type="journal article" date="2015" name="Nature">
        <title>Complex archaea that bridge the gap between prokaryotes and eukaryotes.</title>
        <authorList>
            <person name="Spang A."/>
            <person name="Saw J.H."/>
            <person name="Jorgensen S.L."/>
            <person name="Zaremba-Niedzwiedzka K."/>
            <person name="Martijn J."/>
            <person name="Lind A.E."/>
            <person name="van Eijk R."/>
            <person name="Schleper C."/>
            <person name="Guy L."/>
            <person name="Ettema T.J."/>
        </authorList>
    </citation>
    <scope>NUCLEOTIDE SEQUENCE</scope>
</reference>
<evidence type="ECO:0000313" key="1">
    <source>
        <dbReference type="EMBL" id="KKL15219.1"/>
    </source>
</evidence>
<gene>
    <name evidence="1" type="ORF">LCGC14_2507750</name>
</gene>
<organism evidence="1">
    <name type="scientific">marine sediment metagenome</name>
    <dbReference type="NCBI Taxonomy" id="412755"/>
    <lineage>
        <taxon>unclassified sequences</taxon>
        <taxon>metagenomes</taxon>
        <taxon>ecological metagenomes</taxon>
    </lineage>
</organism>
<proteinExistence type="predicted"/>
<dbReference type="EMBL" id="LAZR01040145">
    <property type="protein sequence ID" value="KKL15219.1"/>
    <property type="molecule type" value="Genomic_DNA"/>
</dbReference>
<accession>A0A0F9B038</accession>
<sequence length="79" mass="8564">MALRQGQRYVRVDVADILRVLLEAAASPRRRLHTTNPGLSPMFSPDERIVGASVDVSASGTPVVMVFLVEKVEDAQEGS</sequence>
<protein>
    <submittedName>
        <fullName evidence="1">Uncharacterized protein</fullName>
    </submittedName>
</protein>
<name>A0A0F9B038_9ZZZZ</name>
<comment type="caution">
    <text evidence="1">The sequence shown here is derived from an EMBL/GenBank/DDBJ whole genome shotgun (WGS) entry which is preliminary data.</text>
</comment>
<dbReference type="AlphaFoldDB" id="A0A0F9B038"/>